<gene>
    <name evidence="7" type="ORF">F8158_23095</name>
</gene>
<dbReference type="EMBL" id="WBPB01000069">
    <property type="protein sequence ID" value="KAB2492567.1"/>
    <property type="molecule type" value="Genomic_DNA"/>
</dbReference>
<keyword evidence="5" id="KW-0233">DNA recombination</keyword>
<evidence type="ECO:0000256" key="1">
    <source>
        <dbReference type="ARBA" id="ARBA00002286"/>
    </source>
</evidence>
<feature type="non-terminal residue" evidence="7">
    <location>
        <position position="1"/>
    </location>
</feature>
<comment type="function">
    <text evidence="1">Involved in the transposition of the insertion sequence.</text>
</comment>
<protein>
    <submittedName>
        <fullName evidence="7">IS4 family transposase</fullName>
    </submittedName>
</protein>
<dbReference type="InterPro" id="IPR012337">
    <property type="entry name" value="RNaseH-like_sf"/>
</dbReference>
<feature type="domain" description="Transposase IS4-like" evidence="6">
    <location>
        <begin position="46"/>
        <end position="140"/>
    </location>
</feature>
<evidence type="ECO:0000313" key="8">
    <source>
        <dbReference type="Proteomes" id="UP000477920"/>
    </source>
</evidence>
<reference evidence="7 8" key="1">
    <citation type="submission" date="2019-10" db="EMBL/GenBank/DDBJ databases">
        <title>Bacillus from the desert of Cuatro Cinegas, Coahuila.</title>
        <authorList>
            <person name="Olmedo-Alvarez G."/>
            <person name="Saldana S."/>
            <person name="Barcelo D."/>
        </authorList>
    </citation>
    <scope>NUCLEOTIDE SEQUENCE [LARGE SCALE GENOMIC DNA]</scope>
    <source>
        <strain evidence="7 8">CH101a_3T</strain>
    </source>
</reference>
<dbReference type="AlphaFoldDB" id="A0AB34D1X8"/>
<comment type="similarity">
    <text evidence="2">Belongs to the transposase 11 family.</text>
</comment>
<dbReference type="InterPro" id="IPR002559">
    <property type="entry name" value="Transposase_11"/>
</dbReference>
<evidence type="ECO:0000256" key="3">
    <source>
        <dbReference type="ARBA" id="ARBA00022578"/>
    </source>
</evidence>
<dbReference type="PANTHER" id="PTHR33258">
    <property type="entry name" value="TRANSPOSASE INSL FOR INSERTION SEQUENCE ELEMENT IS186A-RELATED"/>
    <property type="match status" value="1"/>
</dbReference>
<dbReference type="NCBIfam" id="NF033592">
    <property type="entry name" value="transpos_IS4_1"/>
    <property type="match status" value="1"/>
</dbReference>
<evidence type="ECO:0000259" key="6">
    <source>
        <dbReference type="Pfam" id="PF01609"/>
    </source>
</evidence>
<evidence type="ECO:0000256" key="4">
    <source>
        <dbReference type="ARBA" id="ARBA00023125"/>
    </source>
</evidence>
<evidence type="ECO:0000256" key="5">
    <source>
        <dbReference type="ARBA" id="ARBA00023172"/>
    </source>
</evidence>
<organism evidence="7 8">
    <name type="scientific">Bacillus cereus</name>
    <dbReference type="NCBI Taxonomy" id="1396"/>
    <lineage>
        <taxon>Bacteria</taxon>
        <taxon>Bacillati</taxon>
        <taxon>Bacillota</taxon>
        <taxon>Bacilli</taxon>
        <taxon>Bacillales</taxon>
        <taxon>Bacillaceae</taxon>
        <taxon>Bacillus</taxon>
        <taxon>Bacillus cereus group</taxon>
    </lineage>
</organism>
<dbReference type="SUPFAM" id="SSF53098">
    <property type="entry name" value="Ribonuclease H-like"/>
    <property type="match status" value="1"/>
</dbReference>
<accession>A0AB34D1X8</accession>
<dbReference type="PANTHER" id="PTHR33258:SF1">
    <property type="entry name" value="TRANSPOSASE INSL FOR INSERTION SEQUENCE ELEMENT IS186A-RELATED"/>
    <property type="match status" value="1"/>
</dbReference>
<keyword evidence="3" id="KW-0815">Transposition</keyword>
<proteinExistence type="inferred from homology"/>
<dbReference type="Proteomes" id="UP000477920">
    <property type="component" value="Unassembled WGS sequence"/>
</dbReference>
<dbReference type="GO" id="GO:0003677">
    <property type="term" value="F:DNA binding"/>
    <property type="evidence" value="ECO:0007669"/>
    <property type="project" value="UniProtKB-KW"/>
</dbReference>
<keyword evidence="4" id="KW-0238">DNA-binding</keyword>
<dbReference type="InterPro" id="IPR047952">
    <property type="entry name" value="Transpos_IS4"/>
</dbReference>
<comment type="caution">
    <text evidence="7">The sequence shown here is derived from an EMBL/GenBank/DDBJ whole genome shotgun (WGS) entry which is preliminary data.</text>
</comment>
<dbReference type="Pfam" id="PF01609">
    <property type="entry name" value="DDE_Tnp_1"/>
    <property type="match status" value="1"/>
</dbReference>
<dbReference type="GO" id="GO:0004803">
    <property type="term" value="F:transposase activity"/>
    <property type="evidence" value="ECO:0007669"/>
    <property type="project" value="InterPro"/>
</dbReference>
<evidence type="ECO:0000313" key="7">
    <source>
        <dbReference type="EMBL" id="KAB2492567.1"/>
    </source>
</evidence>
<dbReference type="GO" id="GO:0006313">
    <property type="term" value="P:DNA transposition"/>
    <property type="evidence" value="ECO:0007669"/>
    <property type="project" value="InterPro"/>
</dbReference>
<dbReference type="RefSeq" id="WP_151640039.1">
    <property type="nucleotide sequence ID" value="NZ_WBPB01000069.1"/>
</dbReference>
<evidence type="ECO:0000256" key="2">
    <source>
        <dbReference type="ARBA" id="ARBA00010075"/>
    </source>
</evidence>
<sequence>TEYIKINLQMMIERLLPGETYEVGNVYVGDQKVLFARLVLYRLTEKQLRERRKKQEESEKKKGKSYSEKSKILSGLNIYVTNTPWEWVPMKQVHELYSLRWQIEIVFKTWKSLFDIDHCRTVKQERIECHLYGKLIAIFLCSSTMFKMRQLLLQKKQKELSEYKAIGMIQDHLFLLYPAVGNTQEITKLLIRLFHLLEKNGRKSHRYEKKTVFDIMGVIYEYSGCCKQKKAA</sequence>
<name>A0AB34D1X8_BACCE</name>